<keyword evidence="10" id="KW-1133">Transmembrane helix</keyword>
<evidence type="ECO:0000256" key="2">
    <source>
        <dbReference type="ARBA" id="ARBA00006656"/>
    </source>
</evidence>
<evidence type="ECO:0000256" key="7">
    <source>
        <dbReference type="ARBA" id="ARBA00023180"/>
    </source>
</evidence>
<dbReference type="InterPro" id="IPR015615">
    <property type="entry name" value="TGF-beta-rel"/>
</dbReference>
<dbReference type="GO" id="GO:0008083">
    <property type="term" value="F:growth factor activity"/>
    <property type="evidence" value="ECO:0007669"/>
    <property type="project" value="UniProtKB-KW"/>
</dbReference>
<feature type="region of interest" description="Disordered" evidence="9">
    <location>
        <begin position="215"/>
        <end position="239"/>
    </location>
</feature>
<keyword evidence="6" id="KW-1015">Disulfide bond</keyword>
<dbReference type="InterPro" id="IPR029034">
    <property type="entry name" value="Cystine-knot_cytokine"/>
</dbReference>
<keyword evidence="10" id="KW-0472">Membrane</keyword>
<evidence type="ECO:0000256" key="8">
    <source>
        <dbReference type="RuleBase" id="RU000354"/>
    </source>
</evidence>
<evidence type="ECO:0000256" key="3">
    <source>
        <dbReference type="ARBA" id="ARBA00022525"/>
    </source>
</evidence>
<dbReference type="GO" id="GO:0005615">
    <property type="term" value="C:extracellular space"/>
    <property type="evidence" value="ECO:0007669"/>
    <property type="project" value="TreeGrafter"/>
</dbReference>
<feature type="domain" description="TGF-beta family profile" evidence="11">
    <location>
        <begin position="213"/>
        <end position="351"/>
    </location>
</feature>
<comment type="caution">
    <text evidence="12">The sequence shown here is derived from an EMBL/GenBank/DDBJ whole genome shotgun (WGS) entry which is preliminary data.</text>
</comment>
<evidence type="ECO:0000256" key="5">
    <source>
        <dbReference type="ARBA" id="ARBA00023030"/>
    </source>
</evidence>
<keyword evidence="5 8" id="KW-0339">Growth factor</keyword>
<evidence type="ECO:0000256" key="6">
    <source>
        <dbReference type="ARBA" id="ARBA00023157"/>
    </source>
</evidence>
<evidence type="ECO:0000313" key="13">
    <source>
        <dbReference type="Proteomes" id="UP001168990"/>
    </source>
</evidence>
<gene>
    <name evidence="12" type="ORF">PV328_004611</name>
</gene>
<dbReference type="Proteomes" id="UP001168990">
    <property type="component" value="Unassembled WGS sequence"/>
</dbReference>
<dbReference type="SMART" id="SM00204">
    <property type="entry name" value="TGFB"/>
    <property type="match status" value="1"/>
</dbReference>
<keyword evidence="10" id="KW-0812">Transmembrane</keyword>
<proteinExistence type="inferred from homology"/>
<dbReference type="PROSITE" id="PS51362">
    <property type="entry name" value="TGF_BETA_2"/>
    <property type="match status" value="1"/>
</dbReference>
<comment type="subcellular location">
    <subcellularLocation>
        <location evidence="1">Secreted</location>
    </subcellularLocation>
</comment>
<keyword evidence="3" id="KW-0964">Secreted</keyword>
<evidence type="ECO:0000313" key="12">
    <source>
        <dbReference type="EMBL" id="KAK0166167.1"/>
    </source>
</evidence>
<keyword evidence="4" id="KW-0732">Signal</keyword>
<keyword evidence="7" id="KW-0325">Glycoprotein</keyword>
<dbReference type="Gene3D" id="2.10.90.10">
    <property type="entry name" value="Cystine-knot cytokines"/>
    <property type="match status" value="1"/>
</dbReference>
<dbReference type="EMBL" id="JAQQBS010001422">
    <property type="protein sequence ID" value="KAK0166167.1"/>
    <property type="molecule type" value="Genomic_DNA"/>
</dbReference>
<dbReference type="InterPro" id="IPR017948">
    <property type="entry name" value="TGFb_CS"/>
</dbReference>
<organism evidence="12 13">
    <name type="scientific">Microctonus aethiopoides</name>
    <dbReference type="NCBI Taxonomy" id="144406"/>
    <lineage>
        <taxon>Eukaryota</taxon>
        <taxon>Metazoa</taxon>
        <taxon>Ecdysozoa</taxon>
        <taxon>Arthropoda</taxon>
        <taxon>Hexapoda</taxon>
        <taxon>Insecta</taxon>
        <taxon>Pterygota</taxon>
        <taxon>Neoptera</taxon>
        <taxon>Endopterygota</taxon>
        <taxon>Hymenoptera</taxon>
        <taxon>Apocrita</taxon>
        <taxon>Ichneumonoidea</taxon>
        <taxon>Braconidae</taxon>
        <taxon>Euphorinae</taxon>
        <taxon>Microctonus</taxon>
    </lineage>
</organism>
<dbReference type="Pfam" id="PF00019">
    <property type="entry name" value="TGF_beta"/>
    <property type="match status" value="1"/>
</dbReference>
<dbReference type="AlphaFoldDB" id="A0AA39KLW8"/>
<comment type="similarity">
    <text evidence="2 8">Belongs to the TGF-beta family.</text>
</comment>
<dbReference type="FunFam" id="2.10.90.10:FF:000001">
    <property type="entry name" value="Bone morphogenetic protein 4"/>
    <property type="match status" value="1"/>
</dbReference>
<sequence length="351" mass="39970">MGNSPHHWFIMFAGFIGVCCLWRTTSIITWNNSNVMAKASIQVDLSIPTSNIITQRLYNVTNQRSIKFHKRKHRGAVSRYMLQLYYRRPSADIVRALEPFHISAAIQQNGGGRILEFQIPTDNSEEDLEAAELVGKAGMILRVKTMDDNNDLIMNEVIESSRKSEIWRIFDVTTAVKIRRSNTLRFLVRGRVRGRPEGEDPILLLSYVKPKKRTRRSVNEDDINDDNSMSTWSDGRRRRRNPCRKRPLYVDFATINYDEWVVAPPGYDAYQCIGKCFFPFGEHLNPTKHAIVQALIHSALQGNDGVAKSVGRVCCVPTKLAPTSLLYLDASGTLTYQYGYEDMVVAECGCR</sequence>
<evidence type="ECO:0000256" key="10">
    <source>
        <dbReference type="SAM" id="Phobius"/>
    </source>
</evidence>
<evidence type="ECO:0000259" key="11">
    <source>
        <dbReference type="PROSITE" id="PS51362"/>
    </source>
</evidence>
<dbReference type="InterPro" id="IPR001839">
    <property type="entry name" value="TGF-b_C"/>
</dbReference>
<keyword evidence="13" id="KW-1185">Reference proteome</keyword>
<evidence type="ECO:0000256" key="4">
    <source>
        <dbReference type="ARBA" id="ARBA00022729"/>
    </source>
</evidence>
<dbReference type="SUPFAM" id="SSF57501">
    <property type="entry name" value="Cystine-knot cytokines"/>
    <property type="match status" value="1"/>
</dbReference>
<reference evidence="12" key="2">
    <citation type="submission" date="2023-03" db="EMBL/GenBank/DDBJ databases">
        <authorList>
            <person name="Inwood S.N."/>
            <person name="Skelly J.G."/>
            <person name="Guhlin J."/>
            <person name="Harrop T.W.R."/>
            <person name="Goldson S.G."/>
            <person name="Dearden P.K."/>
        </authorList>
    </citation>
    <scope>NUCLEOTIDE SEQUENCE</scope>
    <source>
        <strain evidence="12">Irish</strain>
        <tissue evidence="12">Whole body</tissue>
    </source>
</reference>
<dbReference type="PROSITE" id="PS00250">
    <property type="entry name" value="TGF_BETA_1"/>
    <property type="match status" value="1"/>
</dbReference>
<feature type="transmembrane region" description="Helical" evidence="10">
    <location>
        <begin position="6"/>
        <end position="24"/>
    </location>
</feature>
<dbReference type="PANTHER" id="PTHR11848">
    <property type="entry name" value="TGF-BETA FAMILY"/>
    <property type="match status" value="1"/>
</dbReference>
<dbReference type="PANTHER" id="PTHR11848:SF307">
    <property type="entry name" value="BONE MORPHOGENETIC PROTEIN 10"/>
    <property type="match status" value="1"/>
</dbReference>
<name>A0AA39KLW8_9HYME</name>
<protein>
    <recommendedName>
        <fullName evidence="11">TGF-beta family profile domain-containing protein</fullName>
    </recommendedName>
</protein>
<accession>A0AA39KLW8</accession>
<reference evidence="12" key="1">
    <citation type="journal article" date="2023" name="bioRxiv">
        <title>Scaffold-level genome assemblies of two parasitoid biocontrol wasps reveal the parthenogenesis mechanism and an associated novel virus.</title>
        <authorList>
            <person name="Inwood S."/>
            <person name="Skelly J."/>
            <person name="Guhlin J."/>
            <person name="Harrop T."/>
            <person name="Goldson S."/>
            <person name="Dearden P."/>
        </authorList>
    </citation>
    <scope>NUCLEOTIDE SEQUENCE</scope>
    <source>
        <strain evidence="12">Irish</strain>
        <tissue evidence="12">Whole body</tissue>
    </source>
</reference>
<dbReference type="GO" id="GO:0005125">
    <property type="term" value="F:cytokine activity"/>
    <property type="evidence" value="ECO:0007669"/>
    <property type="project" value="TreeGrafter"/>
</dbReference>
<evidence type="ECO:0000256" key="1">
    <source>
        <dbReference type="ARBA" id="ARBA00004613"/>
    </source>
</evidence>
<evidence type="ECO:0000256" key="9">
    <source>
        <dbReference type="SAM" id="MobiDB-lite"/>
    </source>
</evidence>